<accession>A0A2K9LK15</accession>
<dbReference type="Proteomes" id="UP000235116">
    <property type="component" value="Chromosome"/>
</dbReference>
<gene>
    <name evidence="2" type="ORF">Kalk_08780</name>
</gene>
<dbReference type="EMBL" id="CP022684">
    <property type="protein sequence ID" value="AUM12511.1"/>
    <property type="molecule type" value="Genomic_DNA"/>
</dbReference>
<evidence type="ECO:0000256" key="1">
    <source>
        <dbReference type="SAM" id="Phobius"/>
    </source>
</evidence>
<dbReference type="InterPro" id="IPR018692">
    <property type="entry name" value="DUF2189"/>
</dbReference>
<keyword evidence="3" id="KW-1185">Reference proteome</keyword>
<feature type="transmembrane region" description="Helical" evidence="1">
    <location>
        <begin position="162"/>
        <end position="190"/>
    </location>
</feature>
<keyword evidence="1" id="KW-0812">Transmembrane</keyword>
<dbReference type="Pfam" id="PF09955">
    <property type="entry name" value="DUF2189"/>
    <property type="match status" value="1"/>
</dbReference>
<feature type="transmembrane region" description="Helical" evidence="1">
    <location>
        <begin position="33"/>
        <end position="53"/>
    </location>
</feature>
<sequence length="265" mass="29130">MTSPTLSEIQVRPLSVDHPWLWLQKGWEDFKRVPLIGLAHGIAVSGFGFLLLVLAYDQFWLLAGAFTGFLAVAPVLAVGLYAVSRALEQNEPATFMLVLRTWWSWRGKPRHDWRLVRFSLLLGLSGAGWVVTSAALIVLFSAAPVNQPLDFLRYVVAAPDSYLFEAWLILGGILAAPVFASTVVTLPLLLDRRVSILDAVLVSWKVIMQNPQPMALWAALIMIISLLGLVALIGSVLVIPVLGHASWHVYRDAVDAHTLPPRIGS</sequence>
<name>A0A2K9LK15_9GAMM</name>
<reference evidence="3" key="1">
    <citation type="submission" date="2017-08" db="EMBL/GenBank/DDBJ databases">
        <title>Direct submision.</title>
        <authorList>
            <person name="Kim S.-J."/>
            <person name="Rhee S.-K."/>
        </authorList>
    </citation>
    <scope>NUCLEOTIDE SEQUENCE [LARGE SCALE GENOMIC DNA]</scope>
    <source>
        <strain evidence="3">GI5</strain>
    </source>
</reference>
<dbReference type="RefSeq" id="WP_101893878.1">
    <property type="nucleotide sequence ID" value="NZ_CP022684.1"/>
</dbReference>
<proteinExistence type="predicted"/>
<evidence type="ECO:0000313" key="3">
    <source>
        <dbReference type="Proteomes" id="UP000235116"/>
    </source>
</evidence>
<feature type="transmembrane region" description="Helical" evidence="1">
    <location>
        <begin position="118"/>
        <end position="142"/>
    </location>
</feature>
<evidence type="ECO:0008006" key="4">
    <source>
        <dbReference type="Google" id="ProtNLM"/>
    </source>
</evidence>
<feature type="transmembrane region" description="Helical" evidence="1">
    <location>
        <begin position="215"/>
        <end position="242"/>
    </location>
</feature>
<evidence type="ECO:0000313" key="2">
    <source>
        <dbReference type="EMBL" id="AUM12511.1"/>
    </source>
</evidence>
<organism evidence="2 3">
    <name type="scientific">Ketobacter alkanivorans</name>
    <dbReference type="NCBI Taxonomy" id="1917421"/>
    <lineage>
        <taxon>Bacteria</taxon>
        <taxon>Pseudomonadati</taxon>
        <taxon>Pseudomonadota</taxon>
        <taxon>Gammaproteobacteria</taxon>
        <taxon>Pseudomonadales</taxon>
        <taxon>Ketobacteraceae</taxon>
        <taxon>Ketobacter</taxon>
    </lineage>
</organism>
<keyword evidence="1" id="KW-1133">Transmembrane helix</keyword>
<dbReference type="OrthoDB" id="5621705at2"/>
<keyword evidence="1" id="KW-0472">Membrane</keyword>
<dbReference type="AlphaFoldDB" id="A0A2K9LK15"/>
<feature type="transmembrane region" description="Helical" evidence="1">
    <location>
        <begin position="59"/>
        <end position="83"/>
    </location>
</feature>
<protein>
    <recommendedName>
        <fullName evidence="4">DUF2189 domain-containing protein</fullName>
    </recommendedName>
</protein>
<dbReference type="KEGG" id="kak:Kalk_08780"/>